<organism evidence="1">
    <name type="scientific">Opuntia streptacantha</name>
    <name type="common">Prickly pear cactus</name>
    <name type="synonym">Opuntia cardona</name>
    <dbReference type="NCBI Taxonomy" id="393608"/>
    <lineage>
        <taxon>Eukaryota</taxon>
        <taxon>Viridiplantae</taxon>
        <taxon>Streptophyta</taxon>
        <taxon>Embryophyta</taxon>
        <taxon>Tracheophyta</taxon>
        <taxon>Spermatophyta</taxon>
        <taxon>Magnoliopsida</taxon>
        <taxon>eudicotyledons</taxon>
        <taxon>Gunneridae</taxon>
        <taxon>Pentapetalae</taxon>
        <taxon>Caryophyllales</taxon>
        <taxon>Cactineae</taxon>
        <taxon>Cactaceae</taxon>
        <taxon>Opuntioideae</taxon>
        <taxon>Opuntia</taxon>
    </lineage>
</organism>
<evidence type="ECO:0000313" key="1">
    <source>
        <dbReference type="EMBL" id="MBA4679110.1"/>
    </source>
</evidence>
<accession>A0A7C9AZW5</accession>
<name>A0A7C9AZW5_OPUST</name>
<proteinExistence type="predicted"/>
<dbReference type="EMBL" id="GISG01282359">
    <property type="protein sequence ID" value="MBA4679110.1"/>
    <property type="molecule type" value="Transcribed_RNA"/>
</dbReference>
<reference evidence="1" key="2">
    <citation type="submission" date="2020-07" db="EMBL/GenBank/DDBJ databases">
        <authorList>
            <person name="Vera ALvarez R."/>
            <person name="Arias-Moreno D.M."/>
            <person name="Jimenez-Jacinto V."/>
            <person name="Jimenez-Bremont J.F."/>
            <person name="Swaminathan K."/>
            <person name="Moose S.P."/>
            <person name="Guerrero-Gonzalez M.L."/>
            <person name="Marino-Ramirez L."/>
            <person name="Landsman D."/>
            <person name="Rodriguez-Kessler M."/>
            <person name="Delgado-Sanchez P."/>
        </authorList>
    </citation>
    <scope>NUCLEOTIDE SEQUENCE</scope>
    <source>
        <tissue evidence="1">Cladode</tissue>
    </source>
</reference>
<dbReference type="EMBL" id="GISG01282361">
    <property type="protein sequence ID" value="MBA4679112.1"/>
    <property type="molecule type" value="Transcribed_RNA"/>
</dbReference>
<sequence length="133" mass="14140">MRLVPWKTSLGMLNLAAESVAQGKNISATRQCGRFFSIYSSSCSRSISPALKNLSNMPGSMAWSRFSHPSGSPASAAGNLNTSISILARAPILLPFSMAREKVGALRGVEMMVALTPRAAKSLAMSRVGIIWP</sequence>
<protein>
    <submittedName>
        <fullName evidence="1">Uncharacterized protein</fullName>
    </submittedName>
</protein>
<reference evidence="1" key="1">
    <citation type="journal article" date="2013" name="J. Plant Res.">
        <title>Effect of fungi and light on seed germination of three Opuntia species from semiarid lands of central Mexico.</title>
        <authorList>
            <person name="Delgado-Sanchez P."/>
            <person name="Jimenez-Bremont J.F."/>
            <person name="Guerrero-Gonzalez Mde L."/>
            <person name="Flores J."/>
        </authorList>
    </citation>
    <scope>NUCLEOTIDE SEQUENCE</scope>
    <source>
        <tissue evidence="1">Cladode</tissue>
    </source>
</reference>
<dbReference type="AlphaFoldDB" id="A0A7C9AZW5"/>